<dbReference type="InterPro" id="IPR029026">
    <property type="entry name" value="tRNA_m1G_MTases_N"/>
</dbReference>
<evidence type="ECO:0000313" key="3">
    <source>
        <dbReference type="Proteomes" id="UP001642484"/>
    </source>
</evidence>
<dbReference type="EMBL" id="CAXAMN010028694">
    <property type="protein sequence ID" value="CAK9117399.1"/>
    <property type="molecule type" value="Genomic_DNA"/>
</dbReference>
<comment type="caution">
    <text evidence="2">The sequence shown here is derived from an EMBL/GenBank/DDBJ whole genome shotgun (WGS) entry which is preliminary data.</text>
</comment>
<reference evidence="2 3" key="1">
    <citation type="submission" date="2024-02" db="EMBL/GenBank/DDBJ databases">
        <authorList>
            <person name="Chen Y."/>
            <person name="Shah S."/>
            <person name="Dougan E. K."/>
            <person name="Thang M."/>
            <person name="Chan C."/>
        </authorList>
    </citation>
    <scope>NUCLEOTIDE SEQUENCE [LARGE SCALE GENOMIC DNA]</scope>
</reference>
<feature type="signal peptide" evidence="1">
    <location>
        <begin position="1"/>
        <end position="22"/>
    </location>
</feature>
<accession>A0ABP0SY73</accession>
<dbReference type="Proteomes" id="UP001642484">
    <property type="component" value="Unassembled WGS sequence"/>
</dbReference>
<feature type="chain" id="PRO_5047480618" description="tRNA/rRNA methyltransferase SpoU type domain-containing protein" evidence="1">
    <location>
        <begin position="23"/>
        <end position="305"/>
    </location>
</feature>
<keyword evidence="1" id="KW-0732">Signal</keyword>
<protein>
    <recommendedName>
        <fullName evidence="4">tRNA/rRNA methyltransferase SpoU type domain-containing protein</fullName>
    </recommendedName>
</protein>
<sequence>MPPWPLTVAALVLGSGLRTHLGANSLRRGHLPRRAGESAGKESHLAQLRRKYRWSVEELLQQCRTNDGTQTCVLLDEPLHAANVGSILRQAAVLQSPTQPDGVSAVLLSRTAANARAAEAIFSEKFLKNVLRISLAERQALEHATRLVILPTGPLEPLKQLRQQGFVLLALENLEACLPLRDHGRRPLRKTASSPVPLWCCKALAAPRVVFVAGGEAQSLRRDVLELCDWQCYIPAASCCDCALRAPPSVGFGSKPCVATGCVTNACRKAAEQPGSAHQATARAGRLRLRRPSQATTLTIPTSNG</sequence>
<dbReference type="InterPro" id="IPR029028">
    <property type="entry name" value="Alpha/beta_knot_MTases"/>
</dbReference>
<dbReference type="SUPFAM" id="SSF75217">
    <property type="entry name" value="alpha/beta knot"/>
    <property type="match status" value="1"/>
</dbReference>
<gene>
    <name evidence="2" type="ORF">CCMP2556_LOCUS54735</name>
</gene>
<proteinExistence type="predicted"/>
<organism evidence="2 3">
    <name type="scientific">Durusdinium trenchii</name>
    <dbReference type="NCBI Taxonomy" id="1381693"/>
    <lineage>
        <taxon>Eukaryota</taxon>
        <taxon>Sar</taxon>
        <taxon>Alveolata</taxon>
        <taxon>Dinophyceae</taxon>
        <taxon>Suessiales</taxon>
        <taxon>Symbiodiniaceae</taxon>
        <taxon>Durusdinium</taxon>
    </lineage>
</organism>
<keyword evidence="3" id="KW-1185">Reference proteome</keyword>
<evidence type="ECO:0000313" key="2">
    <source>
        <dbReference type="EMBL" id="CAK9117399.1"/>
    </source>
</evidence>
<name>A0ABP0SY73_9DINO</name>
<evidence type="ECO:0000256" key="1">
    <source>
        <dbReference type="SAM" id="SignalP"/>
    </source>
</evidence>
<dbReference type="Gene3D" id="3.40.1280.10">
    <property type="match status" value="1"/>
</dbReference>
<evidence type="ECO:0008006" key="4">
    <source>
        <dbReference type="Google" id="ProtNLM"/>
    </source>
</evidence>